<sequence length="54" mass="6075">MAVPKKRTSKSKSRKSHWARKALLVSKKSLSLGKSLLSGKSTNFIYYKSLDYGI</sequence>
<dbReference type="PANTHER" id="PTHR36083">
    <property type="entry name" value="50S RIBOSOMAL PROTEIN L32, CHLOROPLASTIC"/>
    <property type="match status" value="1"/>
</dbReference>
<dbReference type="EMBL" id="MF101449">
    <property type="protein sequence ID" value="ARW67785.1"/>
    <property type="molecule type" value="Genomic_DNA"/>
</dbReference>
<protein>
    <recommendedName>
        <fullName evidence="4 5">Large ribosomal subunit protein bL32c</fullName>
    </recommendedName>
</protein>
<dbReference type="PANTHER" id="PTHR36083:SF1">
    <property type="entry name" value="LARGE RIBOSOMAL SUBUNIT PROTEIN BL32C"/>
    <property type="match status" value="1"/>
</dbReference>
<dbReference type="GO" id="GO:0015934">
    <property type="term" value="C:large ribosomal subunit"/>
    <property type="evidence" value="ECO:0007669"/>
    <property type="project" value="InterPro"/>
</dbReference>
<dbReference type="AlphaFoldDB" id="A0A1Z1MPT5"/>
<evidence type="ECO:0000256" key="1">
    <source>
        <dbReference type="ARBA" id="ARBA00008560"/>
    </source>
</evidence>
<evidence type="ECO:0000256" key="4">
    <source>
        <dbReference type="ARBA" id="ARBA00035280"/>
    </source>
</evidence>
<dbReference type="Pfam" id="PF01783">
    <property type="entry name" value="Ribosomal_L32p"/>
    <property type="match status" value="1"/>
</dbReference>
<evidence type="ECO:0000256" key="3">
    <source>
        <dbReference type="ARBA" id="ARBA00023274"/>
    </source>
</evidence>
<keyword evidence="3 5" id="KW-0687">Ribonucleoprotein</keyword>
<dbReference type="GO" id="GO:0003735">
    <property type="term" value="F:structural constituent of ribosome"/>
    <property type="evidence" value="ECO:0007669"/>
    <property type="project" value="InterPro"/>
</dbReference>
<dbReference type="GO" id="GO:0009507">
    <property type="term" value="C:chloroplast"/>
    <property type="evidence" value="ECO:0007669"/>
    <property type="project" value="UniProtKB-SubCell"/>
</dbReference>
<dbReference type="RefSeq" id="YP_009398599.1">
    <property type="nucleotide sequence ID" value="NC_035293.1"/>
</dbReference>
<gene>
    <name evidence="5 6" type="primary">rpl32</name>
</gene>
<dbReference type="InterPro" id="IPR044958">
    <property type="entry name" value="Ribosomal_bL32_plant/cyanobact"/>
</dbReference>
<evidence type="ECO:0000256" key="2">
    <source>
        <dbReference type="ARBA" id="ARBA00022980"/>
    </source>
</evidence>
<keyword evidence="2 5" id="KW-0689">Ribosomal protein</keyword>
<keyword evidence="6" id="KW-0150">Chloroplast</keyword>
<evidence type="ECO:0000256" key="5">
    <source>
        <dbReference type="HAMAP-Rule" id="MF_00340"/>
    </source>
</evidence>
<accession>A0A1Z1MPT5</accession>
<proteinExistence type="inferred from homology"/>
<comment type="subcellular location">
    <subcellularLocation>
        <location evidence="5">Plastid</location>
        <location evidence="5">Chloroplast</location>
    </subcellularLocation>
</comment>
<dbReference type="InterPro" id="IPR002677">
    <property type="entry name" value="Ribosomal_bL32"/>
</dbReference>
<keyword evidence="6" id="KW-0934">Plastid</keyword>
<evidence type="ECO:0000313" key="6">
    <source>
        <dbReference type="EMBL" id="ARW67785.1"/>
    </source>
</evidence>
<dbReference type="GeneID" id="33361157"/>
<geneLocation type="chloroplast" evidence="6"/>
<dbReference type="GO" id="GO:0006412">
    <property type="term" value="P:translation"/>
    <property type="evidence" value="ECO:0007669"/>
    <property type="project" value="UniProtKB-UniRule"/>
</dbReference>
<comment type="similarity">
    <text evidence="1 5">Belongs to the bacterial ribosomal protein bL32 family.</text>
</comment>
<name>A0A1Z1MPT5_KUECA</name>
<dbReference type="HAMAP" id="MF_00340">
    <property type="entry name" value="Ribosomal_bL32"/>
    <property type="match status" value="1"/>
</dbReference>
<reference evidence="6" key="1">
    <citation type="journal article" date="2017" name="J. Phycol.">
        <title>Analysis of chloroplast genomes and a supermatrix inform reclassification of the Rhodomelaceae (Rhodophyta).</title>
        <authorList>
            <person name="Diaz-Tapia P."/>
            <person name="Maggs C.A."/>
            <person name="West J.A."/>
            <person name="Verbruggen H."/>
        </authorList>
    </citation>
    <scope>NUCLEOTIDE SEQUENCE</scope>
    <source>
        <strain evidence="6">PD1540</strain>
    </source>
</reference>
<organism evidence="6">
    <name type="scientific">Kuetzingia canaliculata</name>
    <name type="common">Red alga</name>
    <name type="synonym">Rytiphlaea canaliculata</name>
    <dbReference type="NCBI Taxonomy" id="228262"/>
    <lineage>
        <taxon>Eukaryota</taxon>
        <taxon>Rhodophyta</taxon>
        <taxon>Florideophyceae</taxon>
        <taxon>Rhodymeniophycidae</taxon>
        <taxon>Ceramiales</taxon>
        <taxon>Rhodomelaceae</taxon>
        <taxon>Amansieae</taxon>
        <taxon>Kuetzingia</taxon>
    </lineage>
</organism>